<keyword evidence="1" id="KW-0732">Signal</keyword>
<evidence type="ECO:0000313" key="2">
    <source>
        <dbReference type="EMBL" id="VVN98145.1"/>
    </source>
</evidence>
<feature type="chain" id="PRO_5022770113" description="DnrO protein" evidence="1">
    <location>
        <begin position="23"/>
        <end position="161"/>
    </location>
</feature>
<evidence type="ECO:0000313" key="3">
    <source>
        <dbReference type="Proteomes" id="UP000379480"/>
    </source>
</evidence>
<evidence type="ECO:0000256" key="1">
    <source>
        <dbReference type="SAM" id="SignalP"/>
    </source>
</evidence>
<dbReference type="OrthoDB" id="6933865at2"/>
<dbReference type="Proteomes" id="UP000379480">
    <property type="component" value="Unassembled WGS sequence"/>
</dbReference>
<evidence type="ECO:0008006" key="4">
    <source>
        <dbReference type="Google" id="ProtNLM"/>
    </source>
</evidence>
<organism evidence="2 3">
    <name type="scientific">Pseudomonas fluorescens</name>
    <dbReference type="NCBI Taxonomy" id="294"/>
    <lineage>
        <taxon>Bacteria</taxon>
        <taxon>Pseudomonadati</taxon>
        <taxon>Pseudomonadota</taxon>
        <taxon>Gammaproteobacteria</taxon>
        <taxon>Pseudomonadales</taxon>
        <taxon>Pseudomonadaceae</taxon>
        <taxon>Pseudomonas</taxon>
    </lineage>
</organism>
<dbReference type="RefSeq" id="WP_150803893.1">
    <property type="nucleotide sequence ID" value="NZ_CABVHY010000010.1"/>
</dbReference>
<accession>A0A5E7C1T6</accession>
<dbReference type="EMBL" id="CABVHY010000010">
    <property type="protein sequence ID" value="VVN98145.1"/>
    <property type="molecule type" value="Genomic_DNA"/>
</dbReference>
<name>A0A5E7C1T6_PSEFL</name>
<gene>
    <name evidence="2" type="ORF">PS723_02421</name>
</gene>
<protein>
    <recommendedName>
        <fullName evidence="4">DnrO protein</fullName>
    </recommendedName>
</protein>
<proteinExistence type="predicted"/>
<dbReference type="AlphaFoldDB" id="A0A5E7C1T6"/>
<feature type="signal peptide" evidence="1">
    <location>
        <begin position="1"/>
        <end position="22"/>
    </location>
</feature>
<sequence precursor="true">MISKPKAFALAFILGSGTLGYAGIGLAATNHDHGHADGATALQLDEGTRWATDAPLRKAMGKVNESMRQALPGIHENRLPAVQYGQLAEEVRSQVAYMVENCKLGAEADAQLHLIISRLLAGADSMADTRATQRDGAITVMGALGDYASYFSDDTFIPIKH</sequence>
<reference evidence="2 3" key="1">
    <citation type="submission" date="2019-09" db="EMBL/GenBank/DDBJ databases">
        <authorList>
            <person name="Chandra G."/>
            <person name="Truman W A."/>
        </authorList>
    </citation>
    <scope>NUCLEOTIDE SEQUENCE [LARGE SCALE GENOMIC DNA]</scope>
    <source>
        <strain evidence="2">PS723</strain>
    </source>
</reference>